<evidence type="ECO:0000313" key="2">
    <source>
        <dbReference type="Proteomes" id="UP001419268"/>
    </source>
</evidence>
<evidence type="ECO:0000313" key="1">
    <source>
        <dbReference type="EMBL" id="KAK9157264.1"/>
    </source>
</evidence>
<dbReference type="EMBL" id="JBBNAG010000002">
    <property type="protein sequence ID" value="KAK9157264.1"/>
    <property type="molecule type" value="Genomic_DNA"/>
</dbReference>
<keyword evidence="2" id="KW-1185">Reference proteome</keyword>
<protein>
    <submittedName>
        <fullName evidence="1">Uncharacterized protein</fullName>
    </submittedName>
</protein>
<accession>A0AAP0KSV4</accession>
<comment type="caution">
    <text evidence="1">The sequence shown here is derived from an EMBL/GenBank/DDBJ whole genome shotgun (WGS) entry which is preliminary data.</text>
</comment>
<organism evidence="1 2">
    <name type="scientific">Stephania cephalantha</name>
    <dbReference type="NCBI Taxonomy" id="152367"/>
    <lineage>
        <taxon>Eukaryota</taxon>
        <taxon>Viridiplantae</taxon>
        <taxon>Streptophyta</taxon>
        <taxon>Embryophyta</taxon>
        <taxon>Tracheophyta</taxon>
        <taxon>Spermatophyta</taxon>
        <taxon>Magnoliopsida</taxon>
        <taxon>Ranunculales</taxon>
        <taxon>Menispermaceae</taxon>
        <taxon>Menispermoideae</taxon>
        <taxon>Cissampelideae</taxon>
        <taxon>Stephania</taxon>
    </lineage>
</organism>
<reference evidence="1 2" key="1">
    <citation type="submission" date="2024-01" db="EMBL/GenBank/DDBJ databases">
        <title>Genome assemblies of Stephania.</title>
        <authorList>
            <person name="Yang L."/>
        </authorList>
    </citation>
    <scope>NUCLEOTIDE SEQUENCE [LARGE SCALE GENOMIC DNA]</scope>
    <source>
        <strain evidence="1">JXDWG</strain>
        <tissue evidence="1">Leaf</tissue>
    </source>
</reference>
<name>A0AAP0KSV4_9MAGN</name>
<dbReference type="AlphaFoldDB" id="A0AAP0KSV4"/>
<gene>
    <name evidence="1" type="ORF">Scep_003838</name>
</gene>
<proteinExistence type="predicted"/>
<sequence length="83" mass="9172">MLISRDIYDVSALCSNEERLFFEACGFENDKLGSTTMIYTRGASESNLSDQGNQNGVVKSAGRMLLLVPPPLVVEGERPRYVD</sequence>
<dbReference type="Proteomes" id="UP001419268">
    <property type="component" value="Unassembled WGS sequence"/>
</dbReference>